<evidence type="ECO:0000313" key="2">
    <source>
        <dbReference type="EMBL" id="MDA4845825.1"/>
    </source>
</evidence>
<proteinExistence type="predicted"/>
<keyword evidence="1" id="KW-0472">Membrane</keyword>
<comment type="caution">
    <text evidence="2">The sequence shown here is derived from an EMBL/GenBank/DDBJ whole genome shotgun (WGS) entry which is preliminary data.</text>
</comment>
<evidence type="ECO:0000313" key="3">
    <source>
        <dbReference type="Proteomes" id="UP001148313"/>
    </source>
</evidence>
<protein>
    <recommendedName>
        <fullName evidence="4">GlsB/YeaQ/YmgE family stress response membrane protein</fullName>
    </recommendedName>
</protein>
<name>A0ABT4VM82_9HYPH</name>
<sequence length="95" mass="10148">MFVYLSPEMTYGLLITCLVICFFVGHAMDGVMGPVGFGVFGNMIILGTGMALGLFTAELVGMPLNRMEIIVGSTMVGAFGSLLVLALLKHLFLRT</sequence>
<dbReference type="EMBL" id="JAPJZH010000005">
    <property type="protein sequence ID" value="MDA4845825.1"/>
    <property type="molecule type" value="Genomic_DNA"/>
</dbReference>
<gene>
    <name evidence="2" type="ORF">OOZ53_10725</name>
</gene>
<keyword evidence="1" id="KW-0812">Transmembrane</keyword>
<evidence type="ECO:0008006" key="4">
    <source>
        <dbReference type="Google" id="ProtNLM"/>
    </source>
</evidence>
<accession>A0ABT4VM82</accession>
<reference evidence="2" key="1">
    <citation type="submission" date="2022-11" db="EMBL/GenBank/DDBJ databases">
        <title>Hoeflea poritis sp. nov., isolated from scleractinian coral Porites lutea.</title>
        <authorList>
            <person name="Zhang G."/>
            <person name="Wei Q."/>
            <person name="Cai L."/>
        </authorList>
    </citation>
    <scope>NUCLEOTIDE SEQUENCE</scope>
    <source>
        <strain evidence="2">E7-10</strain>
    </source>
</reference>
<dbReference type="Proteomes" id="UP001148313">
    <property type="component" value="Unassembled WGS sequence"/>
</dbReference>
<dbReference type="RefSeq" id="WP_271089505.1">
    <property type="nucleotide sequence ID" value="NZ_JAPJZH010000005.1"/>
</dbReference>
<keyword evidence="1" id="KW-1133">Transmembrane helix</keyword>
<keyword evidence="3" id="KW-1185">Reference proteome</keyword>
<feature type="transmembrane region" description="Helical" evidence="1">
    <location>
        <begin position="37"/>
        <end position="57"/>
    </location>
</feature>
<feature type="transmembrane region" description="Helical" evidence="1">
    <location>
        <begin position="69"/>
        <end position="92"/>
    </location>
</feature>
<organism evidence="2 3">
    <name type="scientific">Hoeflea poritis</name>
    <dbReference type="NCBI Taxonomy" id="2993659"/>
    <lineage>
        <taxon>Bacteria</taxon>
        <taxon>Pseudomonadati</taxon>
        <taxon>Pseudomonadota</taxon>
        <taxon>Alphaproteobacteria</taxon>
        <taxon>Hyphomicrobiales</taxon>
        <taxon>Rhizobiaceae</taxon>
        <taxon>Hoeflea</taxon>
    </lineage>
</organism>
<evidence type="ECO:0000256" key="1">
    <source>
        <dbReference type="SAM" id="Phobius"/>
    </source>
</evidence>